<dbReference type="SUPFAM" id="SSF51649">
    <property type="entry name" value="RuBisCo, C-terminal domain"/>
    <property type="match status" value="1"/>
</dbReference>
<feature type="non-terminal residue" evidence="2">
    <location>
        <position position="55"/>
    </location>
</feature>
<feature type="non-terminal residue" evidence="2">
    <location>
        <position position="1"/>
    </location>
</feature>
<dbReference type="EMBL" id="BART01041747">
    <property type="protein sequence ID" value="GAH28615.1"/>
    <property type="molecule type" value="Genomic_DNA"/>
</dbReference>
<dbReference type="Gene3D" id="3.20.20.110">
    <property type="entry name" value="Ribulose bisphosphate carboxylase, large subunit, C-terminal domain"/>
    <property type="match status" value="1"/>
</dbReference>
<evidence type="ECO:0000256" key="1">
    <source>
        <dbReference type="SAM" id="MobiDB-lite"/>
    </source>
</evidence>
<dbReference type="GO" id="GO:0000287">
    <property type="term" value="F:magnesium ion binding"/>
    <property type="evidence" value="ECO:0007669"/>
    <property type="project" value="InterPro"/>
</dbReference>
<accession>X1F7S4</accession>
<feature type="region of interest" description="Disordered" evidence="1">
    <location>
        <begin position="1"/>
        <end position="27"/>
    </location>
</feature>
<dbReference type="InterPro" id="IPR036376">
    <property type="entry name" value="RuBisCO_lsu_C_sf"/>
</dbReference>
<comment type="caution">
    <text evidence="2">The sequence shown here is derived from an EMBL/GenBank/DDBJ whole genome shotgun (WGS) entry which is preliminary data.</text>
</comment>
<feature type="compositionally biased region" description="Low complexity" evidence="1">
    <location>
        <begin position="1"/>
        <end position="12"/>
    </location>
</feature>
<evidence type="ECO:0000313" key="2">
    <source>
        <dbReference type="EMBL" id="GAH28615.1"/>
    </source>
</evidence>
<reference evidence="2" key="1">
    <citation type="journal article" date="2014" name="Front. Microbiol.">
        <title>High frequency of phylogenetically diverse reductive dehalogenase-homologous genes in deep subseafloor sedimentary metagenomes.</title>
        <authorList>
            <person name="Kawai M."/>
            <person name="Futagami T."/>
            <person name="Toyoda A."/>
            <person name="Takaki Y."/>
            <person name="Nishi S."/>
            <person name="Hori S."/>
            <person name="Arai W."/>
            <person name="Tsubouchi T."/>
            <person name="Morono Y."/>
            <person name="Uchiyama I."/>
            <person name="Ito T."/>
            <person name="Fujiyama A."/>
            <person name="Inagaki F."/>
            <person name="Takami H."/>
        </authorList>
    </citation>
    <scope>NUCLEOTIDE SEQUENCE</scope>
    <source>
        <strain evidence="2">Expedition CK06-06</strain>
    </source>
</reference>
<dbReference type="AlphaFoldDB" id="X1F7S4"/>
<proteinExistence type="predicted"/>
<sequence length="55" mass="5721">RKTIPGVIPPEGIGSGGGIHAHPDGPVAGATAFRQAIDIGMRDMKDASEDFEDYV</sequence>
<organism evidence="2">
    <name type="scientific">marine sediment metagenome</name>
    <dbReference type="NCBI Taxonomy" id="412755"/>
    <lineage>
        <taxon>unclassified sequences</taxon>
        <taxon>metagenomes</taxon>
        <taxon>ecological metagenomes</taxon>
    </lineage>
</organism>
<protein>
    <submittedName>
        <fullName evidence="2">Uncharacterized protein</fullName>
    </submittedName>
</protein>
<name>X1F7S4_9ZZZZ</name>
<gene>
    <name evidence="2" type="ORF">S01H4_66932</name>
</gene>